<accession>A0A433VQB7</accession>
<dbReference type="Pfam" id="PF08479">
    <property type="entry name" value="POTRA_2"/>
    <property type="match status" value="1"/>
</dbReference>
<evidence type="ECO:0000313" key="7">
    <source>
        <dbReference type="EMBL" id="RUT08289.1"/>
    </source>
</evidence>
<organism evidence="7 8">
    <name type="scientific">Dulcicalothrix desertica PCC 7102</name>
    <dbReference type="NCBI Taxonomy" id="232991"/>
    <lineage>
        <taxon>Bacteria</taxon>
        <taxon>Bacillati</taxon>
        <taxon>Cyanobacteriota</taxon>
        <taxon>Cyanophyceae</taxon>
        <taxon>Nostocales</taxon>
        <taxon>Calotrichaceae</taxon>
        <taxon>Dulcicalothrix</taxon>
    </lineage>
</organism>
<evidence type="ECO:0000256" key="3">
    <source>
        <dbReference type="ARBA" id="ARBA00023237"/>
    </source>
</evidence>
<dbReference type="GO" id="GO:0098046">
    <property type="term" value="C:type V protein secretion system complex"/>
    <property type="evidence" value="ECO:0007669"/>
    <property type="project" value="TreeGrafter"/>
</dbReference>
<evidence type="ECO:0000256" key="4">
    <source>
        <dbReference type="SAM" id="MobiDB-lite"/>
    </source>
</evidence>
<feature type="region of interest" description="Disordered" evidence="4">
    <location>
        <begin position="48"/>
        <end position="86"/>
    </location>
</feature>
<feature type="domain" description="Haemolysin activator HlyB C-terminal" evidence="5">
    <location>
        <begin position="229"/>
        <end position="533"/>
    </location>
</feature>
<dbReference type="Proteomes" id="UP000271624">
    <property type="component" value="Unassembled WGS sequence"/>
</dbReference>
<dbReference type="GO" id="GO:0046819">
    <property type="term" value="P:protein secretion by the type V secretion system"/>
    <property type="evidence" value="ECO:0007669"/>
    <property type="project" value="TreeGrafter"/>
</dbReference>
<evidence type="ECO:0000256" key="1">
    <source>
        <dbReference type="ARBA" id="ARBA00022452"/>
    </source>
</evidence>
<dbReference type="Gene3D" id="3.10.20.310">
    <property type="entry name" value="membrane protein fhac"/>
    <property type="match status" value="1"/>
</dbReference>
<dbReference type="GO" id="GO:0008320">
    <property type="term" value="F:protein transmembrane transporter activity"/>
    <property type="evidence" value="ECO:0007669"/>
    <property type="project" value="TreeGrafter"/>
</dbReference>
<proteinExistence type="predicted"/>
<reference evidence="7" key="1">
    <citation type="submission" date="2018-12" db="EMBL/GenBank/DDBJ databases">
        <authorList>
            <person name="Will S."/>
            <person name="Neumann-Schaal M."/>
            <person name="Henke P."/>
        </authorList>
    </citation>
    <scope>NUCLEOTIDE SEQUENCE</scope>
    <source>
        <strain evidence="7">PCC 7102</strain>
    </source>
</reference>
<evidence type="ECO:0000256" key="2">
    <source>
        <dbReference type="ARBA" id="ARBA00022692"/>
    </source>
</evidence>
<dbReference type="EMBL" id="RSCL01000003">
    <property type="protein sequence ID" value="RUT08289.1"/>
    <property type="molecule type" value="Genomic_DNA"/>
</dbReference>
<feature type="compositionally biased region" description="Pro residues" evidence="4">
    <location>
        <begin position="66"/>
        <end position="83"/>
    </location>
</feature>
<feature type="compositionally biased region" description="Pro residues" evidence="4">
    <location>
        <begin position="50"/>
        <end position="59"/>
    </location>
</feature>
<dbReference type="InterPro" id="IPR051544">
    <property type="entry name" value="TPS_OM_transporter"/>
</dbReference>
<gene>
    <name evidence="7" type="ORF">DSM106972_014570</name>
</gene>
<keyword evidence="2" id="KW-0812">Transmembrane</keyword>
<dbReference type="InterPro" id="IPR005565">
    <property type="entry name" value="Hemolysn_activator_HlyB_C"/>
</dbReference>
<evidence type="ECO:0000259" key="5">
    <source>
        <dbReference type="Pfam" id="PF03865"/>
    </source>
</evidence>
<dbReference type="Pfam" id="PF03865">
    <property type="entry name" value="ShlB"/>
    <property type="match status" value="1"/>
</dbReference>
<evidence type="ECO:0000313" key="8">
    <source>
        <dbReference type="Proteomes" id="UP000271624"/>
    </source>
</evidence>
<protein>
    <recommendedName>
        <fullName evidence="9">POTRA domain-containing protein</fullName>
    </recommendedName>
</protein>
<feature type="domain" description="Polypeptide-transport-associated ShlB-type" evidence="6">
    <location>
        <begin position="88"/>
        <end position="164"/>
    </location>
</feature>
<dbReference type="PANTHER" id="PTHR34597">
    <property type="entry name" value="SLR1661 PROTEIN"/>
    <property type="match status" value="1"/>
</dbReference>
<keyword evidence="1" id="KW-1134">Transmembrane beta strand</keyword>
<dbReference type="Gene3D" id="2.40.160.50">
    <property type="entry name" value="membrane protein fhac: a member of the omp85/tpsb transporter family"/>
    <property type="match status" value="1"/>
</dbReference>
<evidence type="ECO:0008006" key="9">
    <source>
        <dbReference type="Google" id="ProtNLM"/>
    </source>
</evidence>
<name>A0A433VQB7_9CYAN</name>
<dbReference type="PANTHER" id="PTHR34597:SF3">
    <property type="entry name" value="OUTER MEMBRANE TRANSPORTER CDIB"/>
    <property type="match status" value="1"/>
</dbReference>
<keyword evidence="3" id="KW-0998">Cell outer membrane</keyword>
<dbReference type="RefSeq" id="WP_127080113.1">
    <property type="nucleotide sequence ID" value="NZ_RSCL01000003.1"/>
</dbReference>
<dbReference type="OrthoDB" id="596066at2"/>
<keyword evidence="1" id="KW-0472">Membrane</keyword>
<dbReference type="InterPro" id="IPR013686">
    <property type="entry name" value="Polypept-transport_assoc_ShlB"/>
</dbReference>
<evidence type="ECO:0000259" key="6">
    <source>
        <dbReference type="Pfam" id="PF08479"/>
    </source>
</evidence>
<sequence>MLNIHIVQKVAVLSLLGITLSNSKILAQSTPPSGITIPENTQERIEQTIPTPPESPLPPSTTEESPTPPLQTPPKNQPSPPTPTTEQFKIKDIIPIGNTVLKAEINQLIQEYKKKQQISFEELITLRTSITQLYIDNGYTTSGAFILNDQIIDNGIIKIQIVEGRLESVQINGLKRLEDPYIRNRLKRATGIPLNQKRLEEALQLLQIDPIIQRVNAELLAGSSPGLNVLRVQVEEAPALRAGIVYANNQSPSIGSNQASLFVAHDNFTGYGDQISLEYGFTEGLDIYNISYKVPVNSLDGTLRVSYSNNNSKIIESPFNELGIRSDSETLSFSYRQPIVKKTQTELALGIDFDVRRSQTYLLDNIPFSFSEGPENGESRVSAIRFFQDWTKRSATQVLSARSQFSFGIDAFDATVNNTGADGRFFSWLGQFQWVQQVSPRILLITRIDGQLTPDSLLSLEKFSIGGAETVRGYRQNQLVADNGILGTIELRIPITRNPSTLQIRPFFEIGTGWNNRGDNPDPNLIASLGLGLDWQAIPGLNLSLDYGIPLVGITDKGDSLQDNGLNFSLRYQI</sequence>
<keyword evidence="8" id="KW-1185">Reference proteome</keyword>
<dbReference type="AlphaFoldDB" id="A0A433VQB7"/>
<comment type="caution">
    <text evidence="7">The sequence shown here is derived from an EMBL/GenBank/DDBJ whole genome shotgun (WGS) entry which is preliminary data.</text>
</comment>
<reference evidence="7" key="2">
    <citation type="journal article" date="2019" name="Genome Biol. Evol.">
        <title>Day and night: Metabolic profiles and evolutionary relationships of six axenic non-marine cyanobacteria.</title>
        <authorList>
            <person name="Will S.E."/>
            <person name="Henke P."/>
            <person name="Boedeker C."/>
            <person name="Huang S."/>
            <person name="Brinkmann H."/>
            <person name="Rohde M."/>
            <person name="Jarek M."/>
            <person name="Friedl T."/>
            <person name="Seufert S."/>
            <person name="Schumacher M."/>
            <person name="Overmann J."/>
            <person name="Neumann-Schaal M."/>
            <person name="Petersen J."/>
        </authorList>
    </citation>
    <scope>NUCLEOTIDE SEQUENCE [LARGE SCALE GENOMIC DNA]</scope>
    <source>
        <strain evidence="7">PCC 7102</strain>
    </source>
</reference>